<sequence length="137" mass="14993">MGPNAIITSPTFFGLVLAFDDPVRKGPNPNSEIVGWAQRLVVFASLEEISLHMTYDIVFTSGEFNGSTLNLVGRNPLTRDYREFSVVGGPGAFQLARGFVVDRTVFNSTYDAIFEYNVTQIDHASGSTVGPIDNNKE</sequence>
<accession>A0ABR0VRN5</accession>
<evidence type="ECO:0000256" key="2">
    <source>
        <dbReference type="ARBA" id="ARBA00011738"/>
    </source>
</evidence>
<comment type="subunit">
    <text evidence="2 4">Homodimer.</text>
</comment>
<dbReference type="EMBL" id="JABTTQ020001023">
    <property type="protein sequence ID" value="KAK6136639.1"/>
    <property type="molecule type" value="Genomic_DNA"/>
</dbReference>
<comment type="caution">
    <text evidence="5">The sequence shown here is derived from an EMBL/GenBank/DDBJ whole genome shotgun (WGS) entry which is preliminary data.</text>
</comment>
<organism evidence="5 6">
    <name type="scientific">Rehmannia glutinosa</name>
    <name type="common">Chinese foxglove</name>
    <dbReference type="NCBI Taxonomy" id="99300"/>
    <lineage>
        <taxon>Eukaryota</taxon>
        <taxon>Viridiplantae</taxon>
        <taxon>Streptophyta</taxon>
        <taxon>Embryophyta</taxon>
        <taxon>Tracheophyta</taxon>
        <taxon>Spermatophyta</taxon>
        <taxon>Magnoliopsida</taxon>
        <taxon>eudicotyledons</taxon>
        <taxon>Gunneridae</taxon>
        <taxon>Pentapetalae</taxon>
        <taxon>asterids</taxon>
        <taxon>lamiids</taxon>
        <taxon>Lamiales</taxon>
        <taxon>Orobanchaceae</taxon>
        <taxon>Rehmannieae</taxon>
        <taxon>Rehmannia</taxon>
    </lineage>
</organism>
<feature type="chain" id="PRO_5045005266" description="Dirigent protein" evidence="4">
    <location>
        <begin position="19"/>
        <end position="137"/>
    </location>
</feature>
<dbReference type="InterPro" id="IPR044859">
    <property type="entry name" value="Allene_oxi_cyc_Dirigent"/>
</dbReference>
<comment type="similarity">
    <text evidence="1 4">Belongs to the plant dirigent protein family.</text>
</comment>
<keyword evidence="4" id="KW-0052">Apoplast</keyword>
<dbReference type="Pfam" id="PF03018">
    <property type="entry name" value="Dirigent"/>
    <property type="match status" value="1"/>
</dbReference>
<dbReference type="Proteomes" id="UP001318860">
    <property type="component" value="Unassembled WGS sequence"/>
</dbReference>
<evidence type="ECO:0000256" key="4">
    <source>
        <dbReference type="RuleBase" id="RU363099"/>
    </source>
</evidence>
<dbReference type="PANTHER" id="PTHR21495">
    <property type="entry name" value="NUCLEOPORIN-RELATED"/>
    <property type="match status" value="1"/>
</dbReference>
<keyword evidence="4" id="KW-0732">Signal</keyword>
<proteinExistence type="inferred from homology"/>
<evidence type="ECO:0000313" key="6">
    <source>
        <dbReference type="Proteomes" id="UP001318860"/>
    </source>
</evidence>
<protein>
    <recommendedName>
        <fullName evidence="4">Dirigent protein</fullName>
    </recommendedName>
</protein>
<comment type="function">
    <text evidence="4">Dirigent proteins impart stereoselectivity on the phenoxy radical-coupling reaction, yielding optically active lignans from two molecules of coniferyl alcohol in the biosynthesis of lignans, flavonolignans, and alkaloids and thus plays a central role in plant secondary metabolism.</text>
</comment>
<feature type="signal peptide" evidence="4">
    <location>
        <begin position="1"/>
        <end position="18"/>
    </location>
</feature>
<evidence type="ECO:0000256" key="1">
    <source>
        <dbReference type="ARBA" id="ARBA00010746"/>
    </source>
</evidence>
<keyword evidence="6" id="KW-1185">Reference proteome</keyword>
<gene>
    <name evidence="5" type="ORF">DH2020_029622</name>
</gene>
<evidence type="ECO:0000256" key="3">
    <source>
        <dbReference type="ARBA" id="ARBA00022525"/>
    </source>
</evidence>
<keyword evidence="3 4" id="KW-0964">Secreted</keyword>
<dbReference type="Gene3D" id="2.40.480.10">
    <property type="entry name" value="Allene oxide cyclase-like"/>
    <property type="match status" value="1"/>
</dbReference>
<name>A0ABR0VRN5_REHGL</name>
<reference evidence="5 6" key="1">
    <citation type="journal article" date="2021" name="Comput. Struct. Biotechnol. J.">
        <title>De novo genome assembly of the potent medicinal plant Rehmannia glutinosa using nanopore technology.</title>
        <authorList>
            <person name="Ma L."/>
            <person name="Dong C."/>
            <person name="Song C."/>
            <person name="Wang X."/>
            <person name="Zheng X."/>
            <person name="Niu Y."/>
            <person name="Chen S."/>
            <person name="Feng W."/>
        </authorList>
    </citation>
    <scope>NUCLEOTIDE SEQUENCE [LARGE SCALE GENOMIC DNA]</scope>
    <source>
        <strain evidence="5">DH-2019</strain>
    </source>
</reference>
<evidence type="ECO:0000313" key="5">
    <source>
        <dbReference type="EMBL" id="KAK6136639.1"/>
    </source>
</evidence>
<comment type="subcellular location">
    <subcellularLocation>
        <location evidence="4">Secreted</location>
        <location evidence="4">Extracellular space</location>
        <location evidence="4">Apoplast</location>
    </subcellularLocation>
</comment>
<dbReference type="InterPro" id="IPR004265">
    <property type="entry name" value="Dirigent"/>
</dbReference>